<dbReference type="Gene3D" id="4.10.60.10">
    <property type="entry name" value="Zinc finger, CCHC-type"/>
    <property type="match status" value="1"/>
</dbReference>
<keyword evidence="3" id="KW-0862">Zinc</keyword>
<sequence length="1398" mass="155567">MPPSTRAGQTGRGDDDQMTTGNGQEEGWLTQVVRILQLANPALTAEEAIVRAMGLISISNQTPRRETEKIPKEVSSAIAHIKKLSDSNWHTWEPTFIDCLQRVHNAKEILYGTVVPGNEEYDEDLDKALVGLIHACCDNSPDSRIDTYTVRGVDEEVQLGSTLYAKLKKALTLNDAVKRAGLQDRIHTVHLHNRDVVRLGKELDSIWNDVARLGKRFDEDLKKSTLYRCTAQDWFYANAVDALKTARPDCKYDEAYHALAKKQQDGEVTGHIRGAARVATSTDQVEQGPRGRRDPRNPLAPPKCYACGGPNHIARNCTNTNNNPTPSRDGPTPNPAQEATIGGDEQPTLDTWIIDSGATHHMVNDERMLLTSMRKDGQICMAGNERLQVKAIGDASLQVGDVTIQLLDVLYVPKLNSNLLSVQGLIENGAWVTFDEFGTIIKQNDGTQIQYKRNRRKGRFEVQGKALALELEETLDNVPEDNQNTGKLDNAPEGNKDTKHQDSYLWHERFGHPGRDKTRQIRAHYLGTDEEMEHESKHCNACSQGKQTRARMSQSESERMEAPLELVHIDLMTDFKGHANYHYALVAVDNFSSLIYVEPLCTKSAALTALRRWIARMERATGRKLKTLRSNNGGEWCSIAAEDWQTQEGFKWQKSILGISVQNGWAERAIRSVQEKMRLMLIGRACPRELWPYAITAAAHVMNLTPSATKTIPHEAFYGTTAHKLAQQLRVFRCLAWVHVQQKDQQGKYGARAKPAIMIGYDDEHKAWKFCNLDQPASIQWSNSATFHEDKGWSDRQQEAVRPVVTAEVEEEGVTPAIVEEETKSEAAVEDLLPAEDSTVGAANTAILNLDPTLGEAMDGEDAQLWKEAIRKELEGLEAMGTWEVVHQPPGVPLVDSKVVLRLKLDADGVPVKHKARLVARGFTQREGIDYQETFSPVAPLGAIRAILALAVQNNWEVHALDITMAYLNSTLKEAIYMKLPEGSGVAPSKVYKVIKGLYGLKQSGREWNQEFDRSLQHMGFFQVECAPCIYTKGQGEDMAIVVIYVDDTLVIAPQLETVLKVKKQIGQRWKMEDSGEVSHFLGIKISRDCAMRTMTIGQSGYIDQVLAKHLDKCTKPTMVPMQSIPEGTLVASAAQQKEYLVIVGKLLWVANSTRPDLSLTVGVLARHMHEPSQEHYQAAQRVLCYLESTRQVGLVYRASESQEPLVAHSDANWASDATIQRRSTSGSVALVYGNPVAWKSVTQKCVSLSAVEAEFIAAMEATREVLFLKQLLCSIGIATGTPTVYSDNTGCIQVSKDPAQHWKLKHIDTKYHFICNNVQEGRVQIKYVDTTRNLADVLTKPIGRQAMQQARSGLHLQIPASVYETGSPSYVTVLKNGGHTLKQQHNEQGTYAVEGGS</sequence>
<dbReference type="GO" id="GO:0005634">
    <property type="term" value="C:nucleus"/>
    <property type="evidence" value="ECO:0007669"/>
    <property type="project" value="UniProtKB-ARBA"/>
</dbReference>
<evidence type="ECO:0000259" key="6">
    <source>
        <dbReference type="PROSITE" id="PS50994"/>
    </source>
</evidence>
<dbReference type="GO" id="GO:0003723">
    <property type="term" value="F:RNA binding"/>
    <property type="evidence" value="ECO:0007669"/>
    <property type="project" value="UniProtKB-KW"/>
</dbReference>
<dbReference type="Pfam" id="PF00098">
    <property type="entry name" value="zf-CCHC"/>
    <property type="match status" value="1"/>
</dbReference>
<dbReference type="Pfam" id="PF25597">
    <property type="entry name" value="SH3_retrovirus"/>
    <property type="match status" value="1"/>
</dbReference>
<dbReference type="Gene3D" id="3.30.420.10">
    <property type="entry name" value="Ribonuclease H-like superfamily/Ribonuclease H"/>
    <property type="match status" value="1"/>
</dbReference>
<dbReference type="InterPro" id="IPR001878">
    <property type="entry name" value="Znf_CCHC"/>
</dbReference>
<evidence type="ECO:0000259" key="5">
    <source>
        <dbReference type="PROSITE" id="PS50158"/>
    </source>
</evidence>
<dbReference type="InterPro" id="IPR013103">
    <property type="entry name" value="RVT_2"/>
</dbReference>
<evidence type="ECO:0008006" key="9">
    <source>
        <dbReference type="Google" id="ProtNLM"/>
    </source>
</evidence>
<dbReference type="GO" id="GO:0008270">
    <property type="term" value="F:zinc ion binding"/>
    <property type="evidence" value="ECO:0007669"/>
    <property type="project" value="UniProtKB-KW"/>
</dbReference>
<comment type="caution">
    <text evidence="7">The sequence shown here is derived from an EMBL/GenBank/DDBJ whole genome shotgun (WGS) entry which is preliminary data.</text>
</comment>
<proteinExistence type="predicted"/>
<keyword evidence="2" id="KW-0694">RNA-binding</keyword>
<keyword evidence="3" id="KW-0479">Metal-binding</keyword>
<organism evidence="7 8">
    <name type="scientific">Ustilago hordei</name>
    <name type="common">Barley covered smut fungus</name>
    <dbReference type="NCBI Taxonomy" id="120017"/>
    <lineage>
        <taxon>Eukaryota</taxon>
        <taxon>Fungi</taxon>
        <taxon>Dikarya</taxon>
        <taxon>Basidiomycota</taxon>
        <taxon>Ustilaginomycotina</taxon>
        <taxon>Ustilaginomycetes</taxon>
        <taxon>Ustilaginales</taxon>
        <taxon>Ustilaginaceae</taxon>
        <taxon>Ustilago</taxon>
    </lineage>
</organism>
<dbReference type="OMA" id="HTIDATI"/>
<evidence type="ECO:0000256" key="1">
    <source>
        <dbReference type="ARBA" id="ARBA00022750"/>
    </source>
</evidence>
<accession>I2FSX8</accession>
<feature type="region of interest" description="Disordered" evidence="4">
    <location>
        <begin position="277"/>
        <end position="302"/>
    </location>
</feature>
<dbReference type="PANTHER" id="PTHR11439">
    <property type="entry name" value="GAG-POL-RELATED RETROTRANSPOSON"/>
    <property type="match status" value="1"/>
</dbReference>
<dbReference type="InterPro" id="IPR001584">
    <property type="entry name" value="Integrase_cat-core"/>
</dbReference>
<evidence type="ECO:0000313" key="8">
    <source>
        <dbReference type="Proteomes" id="UP000006174"/>
    </source>
</evidence>
<dbReference type="SUPFAM" id="SSF56672">
    <property type="entry name" value="DNA/RNA polymerases"/>
    <property type="match status" value="1"/>
</dbReference>
<keyword evidence="1" id="KW-0645">Protease</keyword>
<dbReference type="GO" id="GO:0004190">
    <property type="term" value="F:aspartic-type endopeptidase activity"/>
    <property type="evidence" value="ECO:0007669"/>
    <property type="project" value="UniProtKB-KW"/>
</dbReference>
<dbReference type="eggNOG" id="KOG0017">
    <property type="taxonomic scope" value="Eukaryota"/>
</dbReference>
<evidence type="ECO:0000313" key="7">
    <source>
        <dbReference type="EMBL" id="CCF50021.1"/>
    </source>
</evidence>
<feature type="region of interest" description="Disordered" evidence="4">
    <location>
        <begin position="317"/>
        <end position="348"/>
    </location>
</feature>
<keyword evidence="1" id="KW-0064">Aspartyl protease</keyword>
<dbReference type="InterPro" id="IPR057670">
    <property type="entry name" value="SH3_retrovirus"/>
</dbReference>
<dbReference type="InterPro" id="IPR012337">
    <property type="entry name" value="RNaseH-like_sf"/>
</dbReference>
<feature type="compositionally biased region" description="Low complexity" evidence="4">
    <location>
        <begin position="317"/>
        <end position="326"/>
    </location>
</feature>
<dbReference type="InterPro" id="IPR036397">
    <property type="entry name" value="RNaseH_sf"/>
</dbReference>
<dbReference type="SUPFAM" id="SSF53098">
    <property type="entry name" value="Ribonuclease H-like"/>
    <property type="match status" value="1"/>
</dbReference>
<keyword evidence="3" id="KW-0863">Zinc-finger</keyword>
<dbReference type="Pfam" id="PF22936">
    <property type="entry name" value="Pol_BBD"/>
    <property type="match status" value="1"/>
</dbReference>
<gene>
    <name evidence="7" type="ORF">UHOR_14161</name>
</gene>
<dbReference type="PROSITE" id="PS50158">
    <property type="entry name" value="ZF_CCHC"/>
    <property type="match status" value="1"/>
</dbReference>
<dbReference type="EMBL" id="CAGI01000150">
    <property type="protein sequence ID" value="CCF50021.1"/>
    <property type="molecule type" value="Genomic_DNA"/>
</dbReference>
<dbReference type="InterPro" id="IPR043502">
    <property type="entry name" value="DNA/RNA_pol_sf"/>
</dbReference>
<dbReference type="HOGENOM" id="CLU_005228_0_0_1"/>
<feature type="domain" description="CCHC-type" evidence="5">
    <location>
        <begin position="303"/>
        <end position="319"/>
    </location>
</feature>
<dbReference type="CDD" id="cd09272">
    <property type="entry name" value="RNase_HI_RT_Ty1"/>
    <property type="match status" value="1"/>
</dbReference>
<feature type="region of interest" description="Disordered" evidence="4">
    <location>
        <begin position="474"/>
        <end position="503"/>
    </location>
</feature>
<dbReference type="PANTHER" id="PTHR11439:SF440">
    <property type="entry name" value="INTEGRASE CATALYTIC DOMAIN-CONTAINING PROTEIN"/>
    <property type="match status" value="1"/>
</dbReference>
<keyword evidence="1" id="KW-0378">Hydrolase</keyword>
<dbReference type="STRING" id="1128400.I2FSX8"/>
<feature type="compositionally biased region" description="Basic and acidic residues" evidence="4">
    <location>
        <begin position="494"/>
        <end position="503"/>
    </location>
</feature>
<feature type="region of interest" description="Disordered" evidence="4">
    <location>
        <begin position="1"/>
        <end position="23"/>
    </location>
</feature>
<protein>
    <recommendedName>
        <fullName evidence="9">Retrotransposon protein</fullName>
    </recommendedName>
</protein>
<dbReference type="GO" id="GO:0015074">
    <property type="term" value="P:DNA integration"/>
    <property type="evidence" value="ECO:0007669"/>
    <property type="project" value="InterPro"/>
</dbReference>
<name>I2FSX8_USTHO</name>
<dbReference type="InterPro" id="IPR054722">
    <property type="entry name" value="PolX-like_BBD"/>
</dbReference>
<evidence type="ECO:0000256" key="2">
    <source>
        <dbReference type="ARBA" id="ARBA00022884"/>
    </source>
</evidence>
<reference evidence="7 8" key="1">
    <citation type="journal article" date="2012" name="Plant Cell">
        <title>Genome comparison of barley and maize smut fungi reveals targeted loss of RNA silencing components and species-specific presence of transposable elements.</title>
        <authorList>
            <person name="Laurie J.D."/>
            <person name="Ali S."/>
            <person name="Linning R."/>
            <person name="Mannhaupt G."/>
            <person name="Wong P."/>
            <person name="Gueldener U."/>
            <person name="Muensterkoetter M."/>
            <person name="Moore R."/>
            <person name="Kahmann R."/>
            <person name="Bakkeren G."/>
            <person name="Schirawski J."/>
        </authorList>
    </citation>
    <scope>NUCLEOTIDE SEQUENCE [LARGE SCALE GENOMIC DNA]</scope>
    <source>
        <strain evidence="8">Uh4875-4</strain>
    </source>
</reference>
<dbReference type="Proteomes" id="UP000006174">
    <property type="component" value="Unassembled WGS sequence"/>
</dbReference>
<evidence type="ECO:0000256" key="4">
    <source>
        <dbReference type="SAM" id="MobiDB-lite"/>
    </source>
</evidence>
<feature type="domain" description="Integrase catalytic" evidence="6">
    <location>
        <begin position="559"/>
        <end position="721"/>
    </location>
</feature>
<dbReference type="Pfam" id="PF07727">
    <property type="entry name" value="RVT_2"/>
    <property type="match status" value="1"/>
</dbReference>
<dbReference type="SMART" id="SM00343">
    <property type="entry name" value="ZnF_C2HC"/>
    <property type="match status" value="1"/>
</dbReference>
<dbReference type="PROSITE" id="PS50994">
    <property type="entry name" value="INTEGRASE"/>
    <property type="match status" value="1"/>
</dbReference>
<keyword evidence="8" id="KW-1185">Reference proteome</keyword>
<evidence type="ECO:0000256" key="3">
    <source>
        <dbReference type="PROSITE-ProRule" id="PRU00047"/>
    </source>
</evidence>